<dbReference type="HOGENOM" id="CLU_1958903_0_0_1"/>
<dbReference type="RefSeq" id="NP_001032595.1">
    <property type="nucleotide sequence ID" value="NM_001037506.2"/>
</dbReference>
<evidence type="ECO:0000313" key="14">
    <source>
        <dbReference type="Proteomes" id="UP000002494"/>
    </source>
</evidence>
<dbReference type="GO" id="GO:0005576">
    <property type="term" value="C:extracellular region"/>
    <property type="evidence" value="ECO:0007669"/>
    <property type="project" value="UniProtKB-SubCell"/>
</dbReference>
<evidence type="ECO:0000256" key="4">
    <source>
        <dbReference type="ARBA" id="ARBA00022525"/>
    </source>
</evidence>
<evidence type="ECO:0000313" key="15">
    <source>
        <dbReference type="RGD" id="1564413"/>
    </source>
</evidence>
<evidence type="ECO:0000256" key="9">
    <source>
        <dbReference type="ARBA" id="ARBA00023157"/>
    </source>
</evidence>
<evidence type="ECO:0000256" key="6">
    <source>
        <dbReference type="ARBA" id="ARBA00022729"/>
    </source>
</evidence>
<feature type="domain" description="Beta-defensin" evidence="11">
    <location>
        <begin position="28"/>
        <end position="58"/>
    </location>
</feature>
<evidence type="ECO:0000256" key="5">
    <source>
        <dbReference type="ARBA" id="ARBA00022529"/>
    </source>
</evidence>
<dbReference type="KEGG" id="rno:641629"/>
<name>Q32ZG6_RAT</name>
<proteinExistence type="evidence at transcript level"/>
<dbReference type="Pfam" id="PF13841">
    <property type="entry name" value="Defensin_beta_2"/>
    <property type="match status" value="1"/>
</dbReference>
<dbReference type="UCSC" id="RGD:1564413">
    <property type="organism name" value="rat"/>
</dbReference>
<comment type="similarity">
    <text evidence="3 10">Belongs to the beta-defensin family.</text>
</comment>
<feature type="chain" id="PRO_5013983598" description="Beta-defensin" evidence="10">
    <location>
        <begin position="21"/>
        <end position="128"/>
    </location>
</feature>
<comment type="subcellular location">
    <subcellularLocation>
        <location evidence="2 10">Secreted</location>
    </subcellularLocation>
</comment>
<keyword evidence="6 10" id="KW-0732">Signal</keyword>
<feature type="signal peptide" evidence="10">
    <location>
        <begin position="1"/>
        <end position="20"/>
    </location>
</feature>
<dbReference type="InterPro" id="IPR025933">
    <property type="entry name" value="Beta_defensin_dom"/>
</dbReference>
<dbReference type="PANTHER" id="PTHR15001:SF12">
    <property type="entry name" value="BETA-DEFENSIN 125"/>
    <property type="match status" value="1"/>
</dbReference>
<evidence type="ECO:0000259" key="11">
    <source>
        <dbReference type="Pfam" id="PF13841"/>
    </source>
</evidence>
<keyword evidence="14" id="KW-1185">Reference proteome</keyword>
<keyword evidence="7 10" id="KW-0211">Defensin</keyword>
<evidence type="ECO:0000256" key="1">
    <source>
        <dbReference type="ARBA" id="ARBA00002878"/>
    </source>
</evidence>
<evidence type="ECO:0000256" key="7">
    <source>
        <dbReference type="ARBA" id="ARBA00022940"/>
    </source>
</evidence>
<dbReference type="RGD" id="1564413">
    <property type="gene designation" value="Defb26"/>
</dbReference>
<keyword evidence="4 10" id="KW-0964">Secreted</keyword>
<gene>
    <name evidence="12 13 15" type="primary">Defb26</name>
</gene>
<evidence type="ECO:0000313" key="13">
    <source>
        <dbReference type="Ensembl" id="ENSRNOP00000071709.1"/>
    </source>
</evidence>
<evidence type="ECO:0000313" key="12">
    <source>
        <dbReference type="EMBL" id="AAT51896.1"/>
    </source>
</evidence>
<dbReference type="PANTHER" id="PTHR15001">
    <property type="entry name" value="BETA-DEFENSIN 123-RELATED"/>
    <property type="match status" value="1"/>
</dbReference>
<organism evidence="12">
    <name type="scientific">Rattus norvegicus</name>
    <name type="common">Rat</name>
    <dbReference type="NCBI Taxonomy" id="10116"/>
    <lineage>
        <taxon>Eukaryota</taxon>
        <taxon>Metazoa</taxon>
        <taxon>Chordata</taxon>
        <taxon>Craniata</taxon>
        <taxon>Vertebrata</taxon>
        <taxon>Euteleostomi</taxon>
        <taxon>Mammalia</taxon>
        <taxon>Eutheria</taxon>
        <taxon>Euarchontoglires</taxon>
        <taxon>Glires</taxon>
        <taxon>Rodentia</taxon>
        <taxon>Myomorpha</taxon>
        <taxon>Muroidea</taxon>
        <taxon>Muridae</taxon>
        <taxon>Murinae</taxon>
        <taxon>Rattus</taxon>
    </lineage>
</organism>
<evidence type="ECO:0000256" key="2">
    <source>
        <dbReference type="ARBA" id="ARBA00004613"/>
    </source>
</evidence>
<keyword evidence="9" id="KW-1015">Disulfide bond</keyword>
<dbReference type="GO" id="GO:0042742">
    <property type="term" value="P:defense response to bacterium"/>
    <property type="evidence" value="ECO:0007669"/>
    <property type="project" value="UniProtKB-UniRule"/>
</dbReference>
<evidence type="ECO:0000256" key="8">
    <source>
        <dbReference type="ARBA" id="ARBA00023022"/>
    </source>
</evidence>
<accession>Q32ZG6</accession>
<dbReference type="Bgee" id="ENSRNOG00000053114">
    <property type="expression patterns" value="Expressed in pancreas"/>
</dbReference>
<dbReference type="AGR" id="RGD:1564413"/>
<sequence length="128" mass="14340">MLFPTLAFIICGLLTQVTKAAWRRMPPKCWKDNLGRCRVRCRGDERYIYLCRNKANCCILLTLAEDQSAHPKPTSVHPENVTWKNTSISPTTRYIDDITLDKTSIGTPTNVAGIGKALNLTVITPTHP</sequence>
<protein>
    <recommendedName>
        <fullName evidence="10">Beta-defensin</fullName>
    </recommendedName>
</protein>
<dbReference type="OrthoDB" id="9835818at2759"/>
<reference evidence="13" key="3">
    <citation type="submission" date="2025-05" db="UniProtKB">
        <authorList>
            <consortium name="Ensembl"/>
        </authorList>
    </citation>
    <scope>IDENTIFICATION</scope>
    <source>
        <strain evidence="13">Brown Norway</strain>
    </source>
</reference>
<dbReference type="CTD" id="654457"/>
<comment type="function">
    <text evidence="1 10">Has antibacterial activity.</text>
</comment>
<evidence type="ECO:0000256" key="10">
    <source>
        <dbReference type="RuleBase" id="RU231113"/>
    </source>
</evidence>
<reference evidence="12" key="2">
    <citation type="journal article" date="2005" name="Physiol. Genomics">
        <title>Cross-species analysis of the mammalian beta-defensin gene family: presence of syntenic gene clusters and preferential expression in the male reproductive tract.</title>
        <authorList>
            <person name="Patil A.A."/>
            <person name="Cai Y."/>
            <person name="Sang Y."/>
            <person name="Blecha F."/>
            <person name="Zhang G."/>
        </authorList>
    </citation>
    <scope>NUCLEOTIDE SEQUENCE</scope>
</reference>
<keyword evidence="5 10" id="KW-0929">Antimicrobial</keyword>
<dbReference type="InterPro" id="IPR050544">
    <property type="entry name" value="Beta-defensin"/>
</dbReference>
<dbReference type="STRING" id="10116.ENSRNOP00000071709"/>
<dbReference type="GeneID" id="641629"/>
<dbReference type="Ensembl" id="ENSRNOT00000087431.3">
    <property type="protein sequence ID" value="ENSRNOP00000071709.1"/>
    <property type="gene ID" value="ENSRNOG00000053114.3"/>
</dbReference>
<dbReference type="eggNOG" id="ENOG502RU2M">
    <property type="taxonomic scope" value="Eukaryota"/>
</dbReference>
<dbReference type="Proteomes" id="UP000002494">
    <property type="component" value="Chromosome 3"/>
</dbReference>
<dbReference type="GO" id="GO:0045087">
    <property type="term" value="P:innate immune response"/>
    <property type="evidence" value="ECO:0007669"/>
    <property type="project" value="InterPro"/>
</dbReference>
<reference evidence="13 14" key="1">
    <citation type="journal article" date="2004" name="Nature">
        <title>Genome sequence of the Brown Norway rat yields insights into mammalian evolution.</title>
        <authorList>
            <consortium name="Rat Genome Sequencing Project Consortium"/>
            <person name="Gibbs R.A."/>
            <person name="Weinstock G.M."/>
            <person name="Metzker M.L."/>
            <person name="Muzny D.M."/>
            <person name="Sodergren E.J."/>
            <person name="Scherer S."/>
            <person name="Scott G."/>
            <person name="Steffen D."/>
            <person name="Worley K.C."/>
            <person name="Burch P.E."/>
            <person name="Okwuonu G."/>
            <person name="Hines S."/>
            <person name="Lewis L."/>
            <person name="Deramo C."/>
            <person name="Delgado O."/>
            <person name="Dugan-Rocha S."/>
            <person name="Miner G."/>
            <person name="Morgan M."/>
            <person name="Hawes A."/>
            <person name="Gill R."/>
            <person name="Holt R.A."/>
            <person name="Adams M.D."/>
            <person name="Amanatides P.G."/>
            <person name="Baden-Tillson H."/>
            <person name="Barnstead M."/>
            <person name="Chin S."/>
            <person name="Evans C.A."/>
            <person name="Ferriera S."/>
            <person name="Fosler C."/>
            <person name="Glodek A."/>
            <person name="Gu Z."/>
            <person name="Jennings D."/>
            <person name="Kraft C.L."/>
            <person name="Nguyen T."/>
            <person name="Pfannkoch C.M."/>
            <person name="Sitter C."/>
            <person name="Sutton G.G."/>
            <person name="Venter J.C."/>
            <person name="Woodage T."/>
            <person name="Smith D."/>
            <person name="Lee H.-M."/>
            <person name="Gustafson E."/>
            <person name="Cahill P."/>
            <person name="Kana A."/>
            <person name="Doucette-Stamm L."/>
            <person name="Weinstock K."/>
            <person name="Fechtel K."/>
            <person name="Weiss R.B."/>
            <person name="Dunn D.M."/>
            <person name="Green E.D."/>
            <person name="Blakesley R.W."/>
            <person name="Bouffard G.G."/>
            <person name="De Jong P.J."/>
            <person name="Osoegawa K."/>
            <person name="Zhu B."/>
            <person name="Marra M."/>
            <person name="Schein J."/>
            <person name="Bosdet I."/>
            <person name="Fjell C."/>
            <person name="Jones S."/>
            <person name="Krzywinski M."/>
            <person name="Mathewson C."/>
            <person name="Siddiqui A."/>
            <person name="Wye N."/>
            <person name="McPherson J."/>
            <person name="Zhao S."/>
            <person name="Fraser C.M."/>
            <person name="Shetty J."/>
            <person name="Shatsman S."/>
            <person name="Geer K."/>
            <person name="Chen Y."/>
            <person name="Abramzon S."/>
            <person name="Nierman W.C."/>
            <person name="Havlak P.H."/>
            <person name="Chen R."/>
            <person name="Durbin K.J."/>
            <person name="Egan A."/>
            <person name="Ren Y."/>
            <person name="Song X.-Z."/>
            <person name="Li B."/>
            <person name="Liu Y."/>
            <person name="Qin X."/>
            <person name="Cawley S."/>
            <person name="Cooney A.J."/>
            <person name="D'Souza L.M."/>
            <person name="Martin K."/>
            <person name="Wu J.Q."/>
            <person name="Gonzalez-Garay M.L."/>
            <person name="Jackson A.R."/>
            <person name="Kalafus K.J."/>
            <person name="McLeod M.P."/>
            <person name="Milosavljevic A."/>
            <person name="Virk D."/>
            <person name="Volkov A."/>
            <person name="Wheeler D.A."/>
            <person name="Zhang Z."/>
            <person name="Bailey J.A."/>
            <person name="Eichler E.E."/>
            <person name="Tuzun E."/>
            <person name="Birney E."/>
            <person name="Mongin E."/>
            <person name="Ureta-Vidal A."/>
            <person name="Woodwark C."/>
            <person name="Zdobnov E."/>
            <person name="Bork P."/>
            <person name="Suyama M."/>
            <person name="Torrents D."/>
            <person name="Alexandersson M."/>
            <person name="Trask B.J."/>
            <person name="Young J.M."/>
            <person name="Huang H."/>
            <person name="Wang H."/>
            <person name="Xing H."/>
            <person name="Daniels S."/>
            <person name="Gietzen D."/>
            <person name="Schmidt J."/>
            <person name="Stevens K."/>
            <person name="Vitt U."/>
            <person name="Wingrove J."/>
            <person name="Camara F."/>
            <person name="Mar Alba M."/>
            <person name="Abril J.F."/>
            <person name="Guigo R."/>
            <person name="Smit A."/>
            <person name="Dubchak I."/>
            <person name="Rubin E.M."/>
            <person name="Couronne O."/>
            <person name="Poliakov A."/>
            <person name="Huebner N."/>
            <person name="Ganten D."/>
            <person name="Goesele C."/>
            <person name="Hummel O."/>
            <person name="Kreitler T."/>
            <person name="Lee Y.-A."/>
            <person name="Monti J."/>
            <person name="Schulz H."/>
            <person name="Zimdahl H."/>
            <person name="Himmelbauer H."/>
            <person name="Lehrach H."/>
            <person name="Jacob H.J."/>
            <person name="Bromberg S."/>
            <person name="Gullings-Handley J."/>
            <person name="Jensen-Seaman M.I."/>
            <person name="Kwitek A.E."/>
            <person name="Lazar J."/>
            <person name="Pasko D."/>
            <person name="Tonellato P.J."/>
            <person name="Twigger S."/>
            <person name="Ponting C.P."/>
            <person name="Duarte J.M."/>
            <person name="Rice S."/>
            <person name="Goodstadt L."/>
            <person name="Beatson S.A."/>
            <person name="Emes R.D."/>
            <person name="Winter E.E."/>
            <person name="Webber C."/>
            <person name="Brandt P."/>
            <person name="Nyakatura G."/>
            <person name="Adetobi M."/>
            <person name="Chiaromonte F."/>
            <person name="Elnitski L."/>
            <person name="Eswara P."/>
            <person name="Hardison R.C."/>
            <person name="Hou M."/>
            <person name="Kolbe D."/>
            <person name="Makova K."/>
            <person name="Miller W."/>
            <person name="Nekrutenko A."/>
            <person name="Riemer C."/>
            <person name="Schwartz S."/>
            <person name="Taylor J."/>
            <person name="Yang S."/>
            <person name="Zhang Y."/>
            <person name="Lindpaintner K."/>
            <person name="Andrews T.D."/>
            <person name="Caccamo M."/>
            <person name="Clamp M."/>
            <person name="Clarke L."/>
            <person name="Curwen V."/>
            <person name="Durbin R.M."/>
            <person name="Eyras E."/>
            <person name="Searle S.M."/>
            <person name="Cooper G.M."/>
            <person name="Batzoglou S."/>
            <person name="Brudno M."/>
            <person name="Sidow A."/>
            <person name="Stone E.A."/>
            <person name="Payseur B.A."/>
            <person name="Bourque G."/>
            <person name="Lopez-Otin C."/>
            <person name="Puente X.S."/>
            <person name="Chakrabarti K."/>
            <person name="Chatterji S."/>
            <person name="Dewey C."/>
            <person name="Pachter L."/>
            <person name="Bray N."/>
            <person name="Yap V.B."/>
            <person name="Caspi A."/>
            <person name="Tesler G."/>
            <person name="Pevzner P.A."/>
            <person name="Haussler D."/>
            <person name="Roskin K.M."/>
            <person name="Baertsch R."/>
            <person name="Clawson H."/>
            <person name="Furey T.S."/>
            <person name="Hinrichs A.S."/>
            <person name="Karolchik D."/>
            <person name="Kent W.J."/>
            <person name="Rosenbloom K.R."/>
            <person name="Trumbower H."/>
            <person name="Weirauch M."/>
            <person name="Cooper D.N."/>
            <person name="Stenson P.D."/>
            <person name="Ma B."/>
            <person name="Brent M."/>
            <person name="Arumugam M."/>
            <person name="Shteynberg D."/>
            <person name="Copley R.R."/>
            <person name="Taylor M.S."/>
            <person name="Riethman H."/>
            <person name="Mudunuri U."/>
            <person name="Peterson J."/>
            <person name="Guyer M."/>
            <person name="Felsenfeld A."/>
            <person name="Old S."/>
            <person name="Mockrin S."/>
            <person name="Collins F.S."/>
        </authorList>
    </citation>
    <scope>NUCLEOTIDE SEQUENCE [LARGE SCALE GENOMIC DNA]</scope>
    <source>
        <strain evidence="13 14">Brown Norway</strain>
    </source>
</reference>
<dbReference type="GeneTree" id="ENSGT00390000000604"/>
<dbReference type="SMR" id="Q32ZG6"/>
<evidence type="ECO:0000256" key="3">
    <source>
        <dbReference type="ARBA" id="ARBA00007371"/>
    </source>
</evidence>
<keyword evidence="8 10" id="KW-0044">Antibiotic</keyword>
<dbReference type="OMA" id="PIHPNFF"/>
<dbReference type="AlphaFoldDB" id="Q32ZG6"/>
<dbReference type="PaxDb" id="10116-ENSRNOP00000064214"/>
<dbReference type="EMBL" id="AY621357">
    <property type="protein sequence ID" value="AAT51896.1"/>
    <property type="molecule type" value="mRNA"/>
</dbReference>